<dbReference type="Gene3D" id="2.40.30.10">
    <property type="entry name" value="Translation factors"/>
    <property type="match status" value="1"/>
</dbReference>
<name>A0A7X0PHU4_9BURK</name>
<evidence type="ECO:0000256" key="2">
    <source>
        <dbReference type="ARBA" id="ARBA00022714"/>
    </source>
</evidence>
<dbReference type="InterPro" id="IPR001709">
    <property type="entry name" value="Flavoprot_Pyr_Nucl_cyt_Rdtase"/>
</dbReference>
<dbReference type="RefSeq" id="WP_260420326.1">
    <property type="nucleotide sequence ID" value="NZ_JACHLK010000009.1"/>
</dbReference>
<proteinExistence type="predicted"/>
<dbReference type="PROSITE" id="PS51384">
    <property type="entry name" value="FAD_FR"/>
    <property type="match status" value="1"/>
</dbReference>
<organism evidence="6 7">
    <name type="scientific">Acidovorax soli</name>
    <dbReference type="NCBI Taxonomy" id="592050"/>
    <lineage>
        <taxon>Bacteria</taxon>
        <taxon>Pseudomonadati</taxon>
        <taxon>Pseudomonadota</taxon>
        <taxon>Betaproteobacteria</taxon>
        <taxon>Burkholderiales</taxon>
        <taxon>Comamonadaceae</taxon>
        <taxon>Acidovorax</taxon>
    </lineage>
</organism>
<dbReference type="Proteomes" id="UP000575083">
    <property type="component" value="Unassembled WGS sequence"/>
</dbReference>
<dbReference type="InterPro" id="IPR008333">
    <property type="entry name" value="Cbr1-like_FAD-bd_dom"/>
</dbReference>
<reference evidence="6 7" key="1">
    <citation type="submission" date="2020-08" db="EMBL/GenBank/DDBJ databases">
        <title>Functional genomics of gut bacteria from endangered species of beetles.</title>
        <authorList>
            <person name="Carlos-Shanley C."/>
        </authorList>
    </citation>
    <scope>NUCLEOTIDE SEQUENCE [LARGE SCALE GENOMIC DNA]</scope>
    <source>
        <strain evidence="6 7">S00198</strain>
    </source>
</reference>
<feature type="domain" description="FAD-binding FR-type" evidence="5">
    <location>
        <begin position="115"/>
        <end position="216"/>
    </location>
</feature>
<comment type="cofactor">
    <cofactor evidence="3">
        <name>[2Fe-2S] cluster</name>
        <dbReference type="ChEBI" id="CHEBI:190135"/>
    </cofactor>
</comment>
<keyword evidence="2" id="KW-0001">2Fe-2S</keyword>
<dbReference type="CDD" id="cd06189">
    <property type="entry name" value="flavin_oxioreductase"/>
    <property type="match status" value="1"/>
</dbReference>
<dbReference type="PRINTS" id="PR00371">
    <property type="entry name" value="FPNCR"/>
</dbReference>
<keyword evidence="6" id="KW-0560">Oxidoreductase</keyword>
<dbReference type="AlphaFoldDB" id="A0A7X0PHU4"/>
<dbReference type="InterPro" id="IPR036010">
    <property type="entry name" value="2Fe-2S_ferredoxin-like_sf"/>
</dbReference>
<keyword evidence="2" id="KW-0411">Iron-sulfur</keyword>
<keyword evidence="2" id="KW-0408">Iron</keyword>
<evidence type="ECO:0000256" key="3">
    <source>
        <dbReference type="ARBA" id="ARBA00034078"/>
    </source>
</evidence>
<dbReference type="PANTHER" id="PTHR47354:SF5">
    <property type="entry name" value="PROTEIN RFBI"/>
    <property type="match status" value="1"/>
</dbReference>
<dbReference type="PRINTS" id="PR00410">
    <property type="entry name" value="PHEHYDRXLASE"/>
</dbReference>
<keyword evidence="2" id="KW-0479">Metal-binding</keyword>
<dbReference type="Gene3D" id="3.10.20.30">
    <property type="match status" value="1"/>
</dbReference>
<dbReference type="InterPro" id="IPR001433">
    <property type="entry name" value="OxRdtase_FAD/NAD-bd"/>
</dbReference>
<dbReference type="SUPFAM" id="SSF54292">
    <property type="entry name" value="2Fe-2S ferredoxin-like"/>
    <property type="match status" value="1"/>
</dbReference>
<dbReference type="GO" id="GO:0051537">
    <property type="term" value="F:2 iron, 2 sulfur cluster binding"/>
    <property type="evidence" value="ECO:0007669"/>
    <property type="project" value="UniProtKB-KW"/>
</dbReference>
<dbReference type="GO" id="GO:0047099">
    <property type="term" value="F:CDP-4-dehydro-6-deoxyglucose reductase activity"/>
    <property type="evidence" value="ECO:0007669"/>
    <property type="project" value="UniProtKB-EC"/>
</dbReference>
<dbReference type="InterPro" id="IPR001041">
    <property type="entry name" value="2Fe-2S_ferredoxin-type"/>
</dbReference>
<dbReference type="Gene3D" id="3.40.50.80">
    <property type="entry name" value="Nucleotide-binding domain of ferredoxin-NADP reductase (FNR) module"/>
    <property type="match status" value="1"/>
</dbReference>
<dbReference type="PROSITE" id="PS00197">
    <property type="entry name" value="2FE2S_FER_1"/>
    <property type="match status" value="1"/>
</dbReference>
<sequence>MQMTEEAGVAVAEAPACAITLLPSGKSFTSHAGESVLDAALRQGILLPHQCKTGTCGACRARVVDGEAACLPGAQPAALSAEEAGQGMHLLCCTQATSDLRIECAEIPHIPGIAVRKLPVRVTALERLAPDVMRVLLQPPPGQRLHYAAGQYVDVLLPGNRRRSYSLATPAREGQEQLELHIRHLPGGLFTGQVFGRLKARDVLRIEGPFGTFGMHDGASTAPAILLASGTGFAPIKALVEQLLATGSQRPVHLYWGGRKREDLYQHALCLEWAQALAGRLAYVPVLSDAPASDGWAGRTGWVHEAVLQDHADLSQHEVYACGAPAMVEAARRDFAARAGMRAAAFFADAFVAQPG</sequence>
<dbReference type="InterPro" id="IPR017938">
    <property type="entry name" value="Riboflavin_synthase-like_b-brl"/>
</dbReference>
<feature type="domain" description="2Fe-2S ferredoxin-type" evidence="4">
    <location>
        <begin position="17"/>
        <end position="108"/>
    </location>
</feature>
<dbReference type="EMBL" id="JACHLK010000009">
    <property type="protein sequence ID" value="MBB6561696.1"/>
    <property type="molecule type" value="Genomic_DNA"/>
</dbReference>
<dbReference type="InterPro" id="IPR050415">
    <property type="entry name" value="MRET"/>
</dbReference>
<dbReference type="InterPro" id="IPR017927">
    <property type="entry name" value="FAD-bd_FR_type"/>
</dbReference>
<keyword evidence="7" id="KW-1185">Reference proteome</keyword>
<dbReference type="EC" id="1.17.1.1" evidence="6"/>
<protein>
    <submittedName>
        <fullName evidence="6">CDP-4-dehydro-6-deoxyglucose reductase</fullName>
        <ecNumber evidence="6">1.17.1.1</ecNumber>
    </submittedName>
</protein>
<evidence type="ECO:0000259" key="4">
    <source>
        <dbReference type="PROSITE" id="PS51085"/>
    </source>
</evidence>
<dbReference type="CDD" id="cd00207">
    <property type="entry name" value="fer2"/>
    <property type="match status" value="1"/>
</dbReference>
<evidence type="ECO:0000313" key="6">
    <source>
        <dbReference type="EMBL" id="MBB6561696.1"/>
    </source>
</evidence>
<evidence type="ECO:0000259" key="5">
    <source>
        <dbReference type="PROSITE" id="PS51384"/>
    </source>
</evidence>
<dbReference type="Pfam" id="PF00175">
    <property type="entry name" value="NAD_binding_1"/>
    <property type="match status" value="1"/>
</dbReference>
<dbReference type="PANTHER" id="PTHR47354">
    <property type="entry name" value="NADH OXIDOREDUCTASE HCR"/>
    <property type="match status" value="1"/>
</dbReference>
<comment type="caution">
    <text evidence="6">The sequence shown here is derived from an EMBL/GenBank/DDBJ whole genome shotgun (WGS) entry which is preliminary data.</text>
</comment>
<dbReference type="Pfam" id="PF00111">
    <property type="entry name" value="Fer2"/>
    <property type="match status" value="1"/>
</dbReference>
<dbReference type="SUPFAM" id="SSF63380">
    <property type="entry name" value="Riboflavin synthase domain-like"/>
    <property type="match status" value="1"/>
</dbReference>
<dbReference type="InterPro" id="IPR006058">
    <property type="entry name" value="2Fe2S_fd_BS"/>
</dbReference>
<gene>
    <name evidence="6" type="ORF">HNP48_004390</name>
</gene>
<accession>A0A7X0PHU4</accession>
<dbReference type="PROSITE" id="PS51085">
    <property type="entry name" value="2FE2S_FER_2"/>
    <property type="match status" value="1"/>
</dbReference>
<dbReference type="SUPFAM" id="SSF52343">
    <property type="entry name" value="Ferredoxin reductase-like, C-terminal NADP-linked domain"/>
    <property type="match status" value="1"/>
</dbReference>
<evidence type="ECO:0000313" key="7">
    <source>
        <dbReference type="Proteomes" id="UP000575083"/>
    </source>
</evidence>
<dbReference type="InterPro" id="IPR012675">
    <property type="entry name" value="Beta-grasp_dom_sf"/>
</dbReference>
<evidence type="ECO:0000256" key="1">
    <source>
        <dbReference type="ARBA" id="ARBA00001974"/>
    </source>
</evidence>
<dbReference type="InterPro" id="IPR039261">
    <property type="entry name" value="FNR_nucleotide-bd"/>
</dbReference>
<comment type="cofactor">
    <cofactor evidence="1">
        <name>FAD</name>
        <dbReference type="ChEBI" id="CHEBI:57692"/>
    </cofactor>
</comment>
<dbReference type="Pfam" id="PF00970">
    <property type="entry name" value="FAD_binding_6"/>
    <property type="match status" value="1"/>
</dbReference>